<dbReference type="Proteomes" id="UP000719412">
    <property type="component" value="Unassembled WGS sequence"/>
</dbReference>
<organism evidence="1 2">
    <name type="scientific">Tenebrio molitor</name>
    <name type="common">Yellow mealworm beetle</name>
    <dbReference type="NCBI Taxonomy" id="7067"/>
    <lineage>
        <taxon>Eukaryota</taxon>
        <taxon>Metazoa</taxon>
        <taxon>Ecdysozoa</taxon>
        <taxon>Arthropoda</taxon>
        <taxon>Hexapoda</taxon>
        <taxon>Insecta</taxon>
        <taxon>Pterygota</taxon>
        <taxon>Neoptera</taxon>
        <taxon>Endopterygota</taxon>
        <taxon>Coleoptera</taxon>
        <taxon>Polyphaga</taxon>
        <taxon>Cucujiformia</taxon>
        <taxon>Tenebrionidae</taxon>
        <taxon>Tenebrio</taxon>
    </lineage>
</organism>
<evidence type="ECO:0000313" key="1">
    <source>
        <dbReference type="EMBL" id="KAH0822642.1"/>
    </source>
</evidence>
<dbReference type="AlphaFoldDB" id="A0A8J6HYP1"/>
<keyword evidence="2" id="KW-1185">Reference proteome</keyword>
<dbReference type="EMBL" id="JABDTM020000600">
    <property type="protein sequence ID" value="KAH0822642.1"/>
    <property type="molecule type" value="Genomic_DNA"/>
</dbReference>
<reference evidence="1" key="1">
    <citation type="journal article" date="2020" name="J Insects Food Feed">
        <title>The yellow mealworm (Tenebrio molitor) genome: a resource for the emerging insects as food and feed industry.</title>
        <authorList>
            <person name="Eriksson T."/>
            <person name="Andere A."/>
            <person name="Kelstrup H."/>
            <person name="Emery V."/>
            <person name="Picard C."/>
        </authorList>
    </citation>
    <scope>NUCLEOTIDE SEQUENCE</scope>
    <source>
        <strain evidence="1">Stoneville</strain>
        <tissue evidence="1">Whole head</tissue>
    </source>
</reference>
<accession>A0A8J6HYP1</accession>
<protein>
    <submittedName>
        <fullName evidence="1">Uncharacterized protein</fullName>
    </submittedName>
</protein>
<sequence>MMNLSDTRILAREVRVLQVSFGDERPSRCRHELDPLKRSEVAEVANGQLRFGLDSLDACSSSLFRLHHVQPAPATNLNTIYTPPLYSKHTPGKRSWKLLRIALVSPLYAFCPCPGTAMSNCSEDRRF</sequence>
<gene>
    <name evidence="1" type="ORF">GEV33_000149</name>
</gene>
<reference evidence="1" key="2">
    <citation type="submission" date="2021-08" db="EMBL/GenBank/DDBJ databases">
        <authorList>
            <person name="Eriksson T."/>
        </authorList>
    </citation>
    <scope>NUCLEOTIDE SEQUENCE</scope>
    <source>
        <strain evidence="1">Stoneville</strain>
        <tissue evidence="1">Whole head</tissue>
    </source>
</reference>
<evidence type="ECO:0000313" key="2">
    <source>
        <dbReference type="Proteomes" id="UP000719412"/>
    </source>
</evidence>
<proteinExistence type="predicted"/>
<name>A0A8J6HYP1_TENMO</name>
<comment type="caution">
    <text evidence="1">The sequence shown here is derived from an EMBL/GenBank/DDBJ whole genome shotgun (WGS) entry which is preliminary data.</text>
</comment>